<organism evidence="9 10">
    <name type="scientific">Sinocyclocheilus grahami</name>
    <name type="common">Dianchi golden-line fish</name>
    <name type="synonym">Barbus grahami</name>
    <dbReference type="NCBI Taxonomy" id="75366"/>
    <lineage>
        <taxon>Eukaryota</taxon>
        <taxon>Metazoa</taxon>
        <taxon>Chordata</taxon>
        <taxon>Craniata</taxon>
        <taxon>Vertebrata</taxon>
        <taxon>Euteleostomi</taxon>
        <taxon>Actinopterygii</taxon>
        <taxon>Neopterygii</taxon>
        <taxon>Teleostei</taxon>
        <taxon>Ostariophysi</taxon>
        <taxon>Cypriniformes</taxon>
        <taxon>Cyprinidae</taxon>
        <taxon>Cyprininae</taxon>
        <taxon>Sinocyclocheilus</taxon>
    </lineage>
</organism>
<feature type="transmembrane region" description="Helical" evidence="8">
    <location>
        <begin position="198"/>
        <end position="217"/>
    </location>
</feature>
<feature type="compositionally biased region" description="Polar residues" evidence="7">
    <location>
        <begin position="1"/>
        <end position="13"/>
    </location>
</feature>
<dbReference type="GO" id="GO:0005886">
    <property type="term" value="C:plasma membrane"/>
    <property type="evidence" value="ECO:0007669"/>
    <property type="project" value="UniProtKB-ARBA"/>
</dbReference>
<name>A0A672MCI9_SINGR</name>
<feature type="transmembrane region" description="Helical" evidence="8">
    <location>
        <begin position="500"/>
        <end position="517"/>
    </location>
</feature>
<dbReference type="Pfam" id="PF00860">
    <property type="entry name" value="Xan_ur_permease"/>
    <property type="match status" value="1"/>
</dbReference>
<comment type="similarity">
    <text evidence="2">Belongs to the nucleobase:cation symporter-2 (NCS2) (TC 2.A.40) family.</text>
</comment>
<feature type="transmembrane region" description="Helical" evidence="8">
    <location>
        <begin position="532"/>
        <end position="551"/>
    </location>
</feature>
<evidence type="ECO:0000256" key="6">
    <source>
        <dbReference type="ARBA" id="ARBA00023136"/>
    </source>
</evidence>
<evidence type="ECO:0000256" key="5">
    <source>
        <dbReference type="ARBA" id="ARBA00022989"/>
    </source>
</evidence>
<reference evidence="9" key="1">
    <citation type="submission" date="2025-08" db="UniProtKB">
        <authorList>
            <consortium name="Ensembl"/>
        </authorList>
    </citation>
    <scope>IDENTIFICATION</scope>
</reference>
<evidence type="ECO:0000256" key="7">
    <source>
        <dbReference type="SAM" id="MobiDB-lite"/>
    </source>
</evidence>
<keyword evidence="10" id="KW-1185">Reference proteome</keyword>
<dbReference type="AlphaFoldDB" id="A0A672MCI9"/>
<feature type="transmembrane region" description="Helical" evidence="8">
    <location>
        <begin position="81"/>
        <end position="106"/>
    </location>
</feature>
<feature type="transmembrane region" description="Helical" evidence="8">
    <location>
        <begin position="291"/>
        <end position="315"/>
    </location>
</feature>
<comment type="subcellular location">
    <subcellularLocation>
        <location evidence="1">Membrane</location>
        <topology evidence="1">Multi-pass membrane protein</topology>
    </subcellularLocation>
</comment>
<keyword evidence="3" id="KW-0813">Transport</keyword>
<keyword evidence="5 8" id="KW-1133">Transmembrane helix</keyword>
<proteinExistence type="inferred from homology"/>
<feature type="transmembrane region" description="Helical" evidence="8">
    <location>
        <begin position="353"/>
        <end position="375"/>
    </location>
</feature>
<protein>
    <submittedName>
        <fullName evidence="9">Solute carrier family 23 member 2</fullName>
    </submittedName>
</protein>
<dbReference type="GO" id="GO:0022857">
    <property type="term" value="F:transmembrane transporter activity"/>
    <property type="evidence" value="ECO:0007669"/>
    <property type="project" value="InterPro"/>
</dbReference>
<feature type="transmembrane region" description="Helical" evidence="8">
    <location>
        <begin position="252"/>
        <end position="270"/>
    </location>
</feature>
<keyword evidence="4 8" id="KW-0812">Transmembrane</keyword>
<evidence type="ECO:0000256" key="1">
    <source>
        <dbReference type="ARBA" id="ARBA00004141"/>
    </source>
</evidence>
<evidence type="ECO:0000256" key="4">
    <source>
        <dbReference type="ARBA" id="ARBA00022692"/>
    </source>
</evidence>
<evidence type="ECO:0000313" key="10">
    <source>
        <dbReference type="Proteomes" id="UP000472262"/>
    </source>
</evidence>
<feature type="transmembrane region" description="Helical" evidence="8">
    <location>
        <begin position="469"/>
        <end position="488"/>
    </location>
</feature>
<evidence type="ECO:0000256" key="2">
    <source>
        <dbReference type="ARBA" id="ARBA00008821"/>
    </source>
</evidence>
<gene>
    <name evidence="9" type="primary">slc23a2</name>
</gene>
<dbReference type="PANTHER" id="PTHR11119">
    <property type="entry name" value="XANTHINE-URACIL / VITAMIN C PERMEASE FAMILY MEMBER"/>
    <property type="match status" value="1"/>
</dbReference>
<feature type="transmembrane region" description="Helical" evidence="8">
    <location>
        <begin position="441"/>
        <end position="463"/>
    </location>
</feature>
<evidence type="ECO:0000313" key="9">
    <source>
        <dbReference type="Ensembl" id="ENSSGRP00000034490.1"/>
    </source>
</evidence>
<reference evidence="9" key="2">
    <citation type="submission" date="2025-09" db="UniProtKB">
        <authorList>
            <consortium name="Ensembl"/>
        </authorList>
    </citation>
    <scope>IDENTIFICATION</scope>
</reference>
<dbReference type="PROSITE" id="PS01116">
    <property type="entry name" value="XANTH_URACIL_PERMASE"/>
    <property type="match status" value="1"/>
</dbReference>
<dbReference type="Proteomes" id="UP000472262">
    <property type="component" value="Unassembled WGS sequence"/>
</dbReference>
<sequence length="637" mass="69481">GMGVGKNTTSKSMDSAAEPGKYEEENKHSRLVTIGTAQSLNPMCLVSSPIQCSISETVDSTDSIDARRMDMIYTIEDTPPWYLCVFLGLQHYLTCFSGTIAVPFLLAEAMCVGFDQWATSQLIGTIFFCVGITTLLQTTLGCRLPLFQASAFAFLAPARAILSLDKWKCNATGTCHTHTANLILPHTEDIWYPRIREIQGAIIVSSLIEVIIGALGLPGILLKYIGPLTITPTVTLIGLSGFQAAGERAGKHWGIAMLTIFLVLLFSQYARNIQLPLPIYKSKKGWTSYRLQLFKMFPIIMAILVSWFLCFIFTVTDVFPPEKDKYGFYARTDARQGILAAAPWFKIPYPFQWGLPTVTAAGVIGMMSAVVASIIESIGDYYACARLSCAPPPPVHAINRGIFMEGLSCVLDGIFGTGNGSTSSSPNIGVLGITKVGSRRVIQYGAALMLLLGMVGKFSALFASLPDPVLGALFCTLFGMITAVGLSNLQFVDLNSSRNLFVLGFSIFFGLVLPSYLKGNPLVTGIVQIDQVLNVLLTTAMFVGGSVAFVLDNTIPGTPEERGICKMNRGNGVSKRDRMESYDLPFGMDFLRRHRIFQYLPISPTFAGYQWSVLSHGCHNRREDDMPTKPELGESGV</sequence>
<dbReference type="Ensembl" id="ENSSGRT00000037023.1">
    <property type="protein sequence ID" value="ENSSGRP00000034490.1"/>
    <property type="gene ID" value="ENSSGRG00000018333.1"/>
</dbReference>
<feature type="region of interest" description="Disordered" evidence="7">
    <location>
        <begin position="1"/>
        <end position="25"/>
    </location>
</feature>
<evidence type="ECO:0000256" key="8">
    <source>
        <dbReference type="SAM" id="Phobius"/>
    </source>
</evidence>
<evidence type="ECO:0000256" key="3">
    <source>
        <dbReference type="ARBA" id="ARBA00022448"/>
    </source>
</evidence>
<feature type="transmembrane region" description="Helical" evidence="8">
    <location>
        <begin position="118"/>
        <end position="137"/>
    </location>
</feature>
<accession>A0A672MCI9</accession>
<dbReference type="InterPro" id="IPR006042">
    <property type="entry name" value="Xan_ur_permease"/>
</dbReference>
<keyword evidence="6 8" id="KW-0472">Membrane</keyword>
<dbReference type="InterPro" id="IPR006043">
    <property type="entry name" value="NCS2"/>
</dbReference>